<proteinExistence type="predicted"/>
<dbReference type="OMA" id="CEVTIVY"/>
<dbReference type="AlphaFoldDB" id="A0A7N0VFI9"/>
<keyword evidence="2" id="KW-1185">Reference proteome</keyword>
<dbReference type="Gramene" id="Kaladp0674s0063.1.v1.1">
    <property type="protein sequence ID" value="Kaladp0674s0063.1.v1.1"/>
    <property type="gene ID" value="Kaladp0674s0063.v1.1"/>
</dbReference>
<dbReference type="PANTHER" id="PTHR47382:SF1">
    <property type="entry name" value="USPA DOMAIN-CONTAINING PROTEIN"/>
    <property type="match status" value="1"/>
</dbReference>
<dbReference type="Proteomes" id="UP000594263">
    <property type="component" value="Unplaced"/>
</dbReference>
<dbReference type="CDD" id="cd01989">
    <property type="entry name" value="USP_STK_Ubox_N"/>
    <property type="match status" value="1"/>
</dbReference>
<protein>
    <submittedName>
        <fullName evidence="1">Uncharacterized protein</fullName>
    </submittedName>
</protein>
<dbReference type="InterPro" id="IPR014729">
    <property type="entry name" value="Rossmann-like_a/b/a_fold"/>
</dbReference>
<sequence>MESLHEMEQQGYMRSDEAWMYCRRTAVMSPEIVEIGEDSKSFNTVTNSNSVSICCEDVYVGVGKDDLDLVKWVLEHYSSPSASCRVILVHVYPPITHIPTPVGMLLRSQLPQDQARFYSQQENNKKRTLLQKYIRLCQEAKVTADTMLIESNSTAKAILDLIPVLNITRLVMGTKLSLPSRWLKRITGKGEYVRKNAPEYCQVTVVFGGKNGWQEMAAAAAADSPTSHARTWRHFETNLLDCVCFSRKSD</sequence>
<dbReference type="SUPFAM" id="SSF52402">
    <property type="entry name" value="Adenine nucleotide alpha hydrolases-like"/>
    <property type="match status" value="1"/>
</dbReference>
<dbReference type="EnsemblPlants" id="Kaladp0674s0063.1.v1.1">
    <property type="protein sequence ID" value="Kaladp0674s0063.1.v1.1"/>
    <property type="gene ID" value="Kaladp0674s0063.v1.1"/>
</dbReference>
<dbReference type="PANTHER" id="PTHR47382">
    <property type="entry name" value="U-BOX DOMAIN-CONTAINING PROTEIN 52-LIKE"/>
    <property type="match status" value="1"/>
</dbReference>
<reference evidence="1" key="1">
    <citation type="submission" date="2021-01" db="UniProtKB">
        <authorList>
            <consortium name="EnsemblPlants"/>
        </authorList>
    </citation>
    <scope>IDENTIFICATION</scope>
</reference>
<accession>A0A7N0VFI9</accession>
<evidence type="ECO:0000313" key="2">
    <source>
        <dbReference type="Proteomes" id="UP000594263"/>
    </source>
</evidence>
<evidence type="ECO:0000313" key="1">
    <source>
        <dbReference type="EnsemblPlants" id="Kaladp0674s0063.1.v1.1"/>
    </source>
</evidence>
<dbReference type="Gene3D" id="3.40.50.620">
    <property type="entry name" value="HUPs"/>
    <property type="match status" value="1"/>
</dbReference>
<name>A0A7N0VFI9_KALFE</name>
<organism evidence="1 2">
    <name type="scientific">Kalanchoe fedtschenkoi</name>
    <name type="common">Lavender scallops</name>
    <name type="synonym">South American air plant</name>
    <dbReference type="NCBI Taxonomy" id="63787"/>
    <lineage>
        <taxon>Eukaryota</taxon>
        <taxon>Viridiplantae</taxon>
        <taxon>Streptophyta</taxon>
        <taxon>Embryophyta</taxon>
        <taxon>Tracheophyta</taxon>
        <taxon>Spermatophyta</taxon>
        <taxon>Magnoliopsida</taxon>
        <taxon>eudicotyledons</taxon>
        <taxon>Gunneridae</taxon>
        <taxon>Pentapetalae</taxon>
        <taxon>Saxifragales</taxon>
        <taxon>Crassulaceae</taxon>
        <taxon>Kalanchoe</taxon>
    </lineage>
</organism>